<dbReference type="AlphaFoldDB" id="A0AAW0SFL8"/>
<accession>A0AAW0SFL8</accession>
<feature type="compositionally biased region" description="Polar residues" evidence="1">
    <location>
        <begin position="1"/>
        <end position="12"/>
    </location>
</feature>
<evidence type="ECO:0000256" key="1">
    <source>
        <dbReference type="SAM" id="MobiDB-lite"/>
    </source>
</evidence>
<gene>
    <name evidence="2" type="ORF">O3P69_011745</name>
</gene>
<feature type="region of interest" description="Disordered" evidence="1">
    <location>
        <begin position="51"/>
        <end position="77"/>
    </location>
</feature>
<organism evidence="2 3">
    <name type="scientific">Scylla paramamosain</name>
    <name type="common">Mud crab</name>
    <dbReference type="NCBI Taxonomy" id="85552"/>
    <lineage>
        <taxon>Eukaryota</taxon>
        <taxon>Metazoa</taxon>
        <taxon>Ecdysozoa</taxon>
        <taxon>Arthropoda</taxon>
        <taxon>Crustacea</taxon>
        <taxon>Multicrustacea</taxon>
        <taxon>Malacostraca</taxon>
        <taxon>Eumalacostraca</taxon>
        <taxon>Eucarida</taxon>
        <taxon>Decapoda</taxon>
        <taxon>Pleocyemata</taxon>
        <taxon>Brachyura</taxon>
        <taxon>Eubrachyura</taxon>
        <taxon>Portunoidea</taxon>
        <taxon>Portunidae</taxon>
        <taxon>Portuninae</taxon>
        <taxon>Scylla</taxon>
    </lineage>
</organism>
<reference evidence="2 3" key="1">
    <citation type="submission" date="2023-03" db="EMBL/GenBank/DDBJ databases">
        <title>High-quality genome of Scylla paramamosain provides insights in environmental adaptation.</title>
        <authorList>
            <person name="Zhang L."/>
        </authorList>
    </citation>
    <scope>NUCLEOTIDE SEQUENCE [LARGE SCALE GENOMIC DNA]</scope>
    <source>
        <strain evidence="2">LZ_2023a</strain>
        <tissue evidence="2">Muscle</tissue>
    </source>
</reference>
<dbReference type="Proteomes" id="UP001487740">
    <property type="component" value="Unassembled WGS sequence"/>
</dbReference>
<feature type="compositionally biased region" description="Basic and acidic residues" evidence="1">
    <location>
        <begin position="16"/>
        <end position="26"/>
    </location>
</feature>
<protein>
    <submittedName>
        <fullName evidence="2">Uncharacterized protein</fullName>
    </submittedName>
</protein>
<evidence type="ECO:0000313" key="2">
    <source>
        <dbReference type="EMBL" id="KAK8373676.1"/>
    </source>
</evidence>
<dbReference type="EMBL" id="JARAKH010001022">
    <property type="protein sequence ID" value="KAK8373677.1"/>
    <property type="molecule type" value="Genomic_DNA"/>
</dbReference>
<feature type="region of interest" description="Disordered" evidence="1">
    <location>
        <begin position="1"/>
        <end position="39"/>
    </location>
</feature>
<dbReference type="EMBL" id="JARAKH010001022">
    <property type="protein sequence ID" value="KAK8373675.1"/>
    <property type="molecule type" value="Genomic_DNA"/>
</dbReference>
<dbReference type="EMBL" id="JARAKH010001022">
    <property type="protein sequence ID" value="KAK8373676.1"/>
    <property type="molecule type" value="Genomic_DNA"/>
</dbReference>
<comment type="caution">
    <text evidence="2">The sequence shown here is derived from an EMBL/GenBank/DDBJ whole genome shotgun (WGS) entry which is preliminary data.</text>
</comment>
<dbReference type="EMBL" id="JARAKH010001022">
    <property type="protein sequence ID" value="KAK8373680.1"/>
    <property type="molecule type" value="Genomic_DNA"/>
</dbReference>
<keyword evidence="3" id="KW-1185">Reference proteome</keyword>
<proteinExistence type="predicted"/>
<evidence type="ECO:0000313" key="3">
    <source>
        <dbReference type="Proteomes" id="UP001487740"/>
    </source>
</evidence>
<name>A0AAW0SFL8_SCYPA</name>
<sequence>MTQEQAHLTGSLVTDRWFRPTGRHDVSATTQGVKPRGGRGAFMRHQLVSSPFRSAASTSGGGHGHLDMDDTGLGAKY</sequence>